<dbReference type="STRING" id="471704.A0A151J689"/>
<dbReference type="EMBL" id="KQ979919">
    <property type="protein sequence ID" value="KYN18622.1"/>
    <property type="molecule type" value="Genomic_DNA"/>
</dbReference>
<evidence type="ECO:0000313" key="1">
    <source>
        <dbReference type="EMBL" id="KYN18622.1"/>
    </source>
</evidence>
<name>A0A151J689_9HYME</name>
<sequence>MILKFLRGWALKHNITHAAISDLLVGLKENDQCFADDQSEPKFPIRESARTLLKTRRTMLLYIVHIGLKKQLLKIARKYLKNVSIFKLLINIDGLPLFKSSSAQVYPILCIVVSIPELPVVNRDHPGIYYGKEKPDNLNNYLQDFIEEINNLMAHGFHFEDHTIFLDGTYFVCDAPAKSYVMGTVSYTGFSSCIRCTVRGVTSYNRRIFVDLESPARTCEDFLEGSSSHSIDQYYSLDFVHHFILDYLRLQCLDVMRTMILNMWYKGPIPHRLSATQIEMLSNHLVELQCQFPVEFVRKCRELFILLQWKRTEFRLFMLYVGPVVLKNILSEQKFVHFLEFHCAMRILLIRICAKNGSFCVLCCCVSFDSENATVKPRDHIFHKLFSPHNAGPVLSGCRRQYRDAALSLFKITNNAPDNCCGTADGEIIQVANIAFSDHLQFPVVIGKKFVSKRDFYNVPIENSRVGIFKVEQLSNLKAWPLSQITIKYVQLPYKTAYIVSSILHCDAL</sequence>
<dbReference type="PANTHER" id="PTHR33053">
    <property type="entry name" value="PROTEIN, PUTATIVE-RELATED"/>
    <property type="match status" value="1"/>
</dbReference>
<proteinExistence type="predicted"/>
<gene>
    <name evidence="1" type="ORF">ALC57_09060</name>
</gene>
<dbReference type="Proteomes" id="UP000078492">
    <property type="component" value="Unassembled WGS sequence"/>
</dbReference>
<dbReference type="AlphaFoldDB" id="A0A151J689"/>
<dbReference type="PANTHER" id="PTHR33053:SF25">
    <property type="entry name" value="TRANSPOSASE DOMAIN-CONTAINING PROTEIN"/>
    <property type="match status" value="1"/>
</dbReference>
<accession>A0A151J689</accession>
<organism evidence="1 2">
    <name type="scientific">Trachymyrmex cornetzi</name>
    <dbReference type="NCBI Taxonomy" id="471704"/>
    <lineage>
        <taxon>Eukaryota</taxon>
        <taxon>Metazoa</taxon>
        <taxon>Ecdysozoa</taxon>
        <taxon>Arthropoda</taxon>
        <taxon>Hexapoda</taxon>
        <taxon>Insecta</taxon>
        <taxon>Pterygota</taxon>
        <taxon>Neoptera</taxon>
        <taxon>Endopterygota</taxon>
        <taxon>Hymenoptera</taxon>
        <taxon>Apocrita</taxon>
        <taxon>Aculeata</taxon>
        <taxon>Formicoidea</taxon>
        <taxon>Formicidae</taxon>
        <taxon>Myrmicinae</taxon>
        <taxon>Trachymyrmex</taxon>
    </lineage>
</organism>
<protein>
    <submittedName>
        <fullName evidence="1">Uncharacterized protein</fullName>
    </submittedName>
</protein>
<reference evidence="1 2" key="1">
    <citation type="submission" date="2015-09" db="EMBL/GenBank/DDBJ databases">
        <title>Trachymyrmex cornetzi WGS genome.</title>
        <authorList>
            <person name="Nygaard S."/>
            <person name="Hu H."/>
            <person name="Boomsma J."/>
            <person name="Zhang G."/>
        </authorList>
    </citation>
    <scope>NUCLEOTIDE SEQUENCE [LARGE SCALE GENOMIC DNA]</scope>
    <source>
        <strain evidence="1">Tcor2-1</strain>
        <tissue evidence="1">Whole body</tissue>
    </source>
</reference>
<evidence type="ECO:0000313" key="2">
    <source>
        <dbReference type="Proteomes" id="UP000078492"/>
    </source>
</evidence>
<keyword evidence="2" id="KW-1185">Reference proteome</keyword>